<name>A0A6J5WWX3_PRUAR</name>
<accession>A0A6J5WWX3</accession>
<evidence type="ECO:0000313" key="2">
    <source>
        <dbReference type="EMBL" id="CAB4304527.1"/>
    </source>
</evidence>
<dbReference type="EMBL" id="CAEKKB010000003">
    <property type="protein sequence ID" value="CAB4304527.1"/>
    <property type="molecule type" value="Genomic_DNA"/>
</dbReference>
<evidence type="ECO:0000313" key="3">
    <source>
        <dbReference type="Proteomes" id="UP000507245"/>
    </source>
</evidence>
<dbReference type="OrthoDB" id="988434at2759"/>
<feature type="compositionally biased region" description="Basic and acidic residues" evidence="1">
    <location>
        <begin position="124"/>
        <end position="133"/>
    </location>
</feature>
<gene>
    <name evidence="2" type="ORF">ORAREDHAP_LOCUS22153</name>
</gene>
<sequence length="164" mass="18664">MDVITKLPDVSKIDTFNGVFFKRWQERVFSTLDVLNLSTYLTKLKPTEGTDNYNKALAQWEKYFFFGHYPQFPILTSSPIIGMKEEETMRKMKKFRSSGGQKGREERAMKEKRFSSSHSATPTKKREGLEGKKANSLSISQLKGADHLLSGGKTAILLLLSYSL</sequence>
<protein>
    <submittedName>
        <fullName evidence="2">Uncharacterized protein</fullName>
    </submittedName>
</protein>
<dbReference type="AlphaFoldDB" id="A0A6J5WWX3"/>
<organism evidence="2 3">
    <name type="scientific">Prunus armeniaca</name>
    <name type="common">Apricot</name>
    <name type="synonym">Armeniaca vulgaris</name>
    <dbReference type="NCBI Taxonomy" id="36596"/>
    <lineage>
        <taxon>Eukaryota</taxon>
        <taxon>Viridiplantae</taxon>
        <taxon>Streptophyta</taxon>
        <taxon>Embryophyta</taxon>
        <taxon>Tracheophyta</taxon>
        <taxon>Spermatophyta</taxon>
        <taxon>Magnoliopsida</taxon>
        <taxon>eudicotyledons</taxon>
        <taxon>Gunneridae</taxon>
        <taxon>Pentapetalae</taxon>
        <taxon>rosids</taxon>
        <taxon>fabids</taxon>
        <taxon>Rosales</taxon>
        <taxon>Rosaceae</taxon>
        <taxon>Amygdaloideae</taxon>
        <taxon>Amygdaleae</taxon>
        <taxon>Prunus</taxon>
    </lineage>
</organism>
<feature type="compositionally biased region" description="Basic and acidic residues" evidence="1">
    <location>
        <begin position="102"/>
        <end position="114"/>
    </location>
</feature>
<dbReference type="Proteomes" id="UP000507245">
    <property type="component" value="Unassembled WGS sequence"/>
</dbReference>
<evidence type="ECO:0000256" key="1">
    <source>
        <dbReference type="SAM" id="MobiDB-lite"/>
    </source>
</evidence>
<feature type="region of interest" description="Disordered" evidence="1">
    <location>
        <begin position="91"/>
        <end position="135"/>
    </location>
</feature>
<proteinExistence type="predicted"/>
<reference evidence="3" key="1">
    <citation type="journal article" date="2020" name="Genome Biol.">
        <title>Gamete binning: chromosome-level and haplotype-resolved genome assembly enabled by high-throughput single-cell sequencing of gamete genomes.</title>
        <authorList>
            <person name="Campoy J.A."/>
            <person name="Sun H."/>
            <person name="Goel M."/>
            <person name="Jiao W.-B."/>
            <person name="Folz-Donahue K."/>
            <person name="Wang N."/>
            <person name="Rubio M."/>
            <person name="Liu C."/>
            <person name="Kukat C."/>
            <person name="Ruiz D."/>
            <person name="Huettel B."/>
            <person name="Schneeberger K."/>
        </authorList>
    </citation>
    <scope>NUCLEOTIDE SEQUENCE [LARGE SCALE GENOMIC DNA]</scope>
    <source>
        <strain evidence="3">cv. Rojo Pasion</strain>
    </source>
</reference>
<keyword evidence="3" id="KW-1185">Reference proteome</keyword>